<evidence type="ECO:0000313" key="1">
    <source>
        <dbReference type="EMBL" id="QHT07227.1"/>
    </source>
</evidence>
<name>A0A6C0CSN9_9ZZZZ</name>
<reference evidence="1" key="1">
    <citation type="journal article" date="2020" name="Nature">
        <title>Giant virus diversity and host interactions through global metagenomics.</title>
        <authorList>
            <person name="Schulz F."/>
            <person name="Roux S."/>
            <person name="Paez-Espino D."/>
            <person name="Jungbluth S."/>
            <person name="Walsh D.A."/>
            <person name="Denef V.J."/>
            <person name="McMahon K.D."/>
            <person name="Konstantinidis K.T."/>
            <person name="Eloe-Fadrosh E.A."/>
            <person name="Kyrpides N.C."/>
            <person name="Woyke T."/>
        </authorList>
    </citation>
    <scope>NUCLEOTIDE SEQUENCE</scope>
    <source>
        <strain evidence="1">GVMAG-M-3300021962-46</strain>
    </source>
</reference>
<organism evidence="1">
    <name type="scientific">viral metagenome</name>
    <dbReference type="NCBI Taxonomy" id="1070528"/>
    <lineage>
        <taxon>unclassified sequences</taxon>
        <taxon>metagenomes</taxon>
        <taxon>organismal metagenomes</taxon>
    </lineage>
</organism>
<sequence>MSCKGCDVTLDPKIMCPARMADGRGITDYRPRCVINAELMQNIGNNNMVRSSYESRMYLQRNAEKVIEQERQKAVERLRPCAPCERPFTDPGTMLPERYVIRCDGVTCTREEVNPSGLGDGRMY</sequence>
<dbReference type="AlphaFoldDB" id="A0A6C0CSN9"/>
<protein>
    <submittedName>
        <fullName evidence="1">Uncharacterized protein</fullName>
    </submittedName>
</protein>
<accession>A0A6C0CSN9</accession>
<dbReference type="EMBL" id="MN739480">
    <property type="protein sequence ID" value="QHT07227.1"/>
    <property type="molecule type" value="Genomic_DNA"/>
</dbReference>
<proteinExistence type="predicted"/>